<accession>A0A1S0TFZ9</accession>
<dbReference type="RefSeq" id="XP_003151212.1">
    <property type="nucleotide sequence ID" value="XM_003151164.1"/>
</dbReference>
<reference evidence="3" key="1">
    <citation type="submission" date="2012-04" db="EMBL/GenBank/DDBJ databases">
        <title>The Genome Sequence of Loa loa.</title>
        <authorList>
            <consortium name="The Broad Institute Genome Sequencing Platform"/>
            <consortium name="Broad Institute Genome Sequencing Center for Infectious Disease"/>
            <person name="Nutman T.B."/>
            <person name="Fink D.L."/>
            <person name="Russ C."/>
            <person name="Young S."/>
            <person name="Zeng Q."/>
            <person name="Gargeya S."/>
            <person name="Alvarado L."/>
            <person name="Berlin A."/>
            <person name="Chapman S.B."/>
            <person name="Chen Z."/>
            <person name="Freedman E."/>
            <person name="Gellesch M."/>
            <person name="Goldberg J."/>
            <person name="Griggs A."/>
            <person name="Gujja S."/>
            <person name="Heilman E.R."/>
            <person name="Heiman D."/>
            <person name="Howarth C."/>
            <person name="Mehta T."/>
            <person name="Neiman D."/>
            <person name="Pearson M."/>
            <person name="Roberts A."/>
            <person name="Saif S."/>
            <person name="Shea T."/>
            <person name="Shenoy N."/>
            <person name="Sisk P."/>
            <person name="Stolte C."/>
            <person name="Sykes S."/>
            <person name="White J."/>
            <person name="Yandava C."/>
            <person name="Haas B."/>
            <person name="Henn M.R."/>
            <person name="Nusbaum C."/>
            <person name="Birren B."/>
        </authorList>
    </citation>
    <scope>NUCLEOTIDE SEQUENCE [LARGE SCALE GENOMIC DNA]</scope>
</reference>
<evidence type="ECO:0000313" key="3">
    <source>
        <dbReference type="EMBL" id="EFO12857.1"/>
    </source>
</evidence>
<feature type="region of interest" description="Disordered" evidence="1">
    <location>
        <begin position="47"/>
        <end position="70"/>
    </location>
</feature>
<feature type="region of interest" description="Disordered" evidence="1">
    <location>
        <begin position="1"/>
        <end position="31"/>
    </location>
</feature>
<sequence>MKTTLNEDLPEGMENANGPSSEECLVSDGNLPNPSVKAFREELAQEREEVSENVGEAASTDGIHQKSPSFRRRSLRRESSTVTDYELAVEHKRSEIYRKISKISFLPSVDKVVTVVRCSSVNISKRSVLDVLGRVIIIHIPIWLGVIAVQITMVEVFDNKFCKFWR</sequence>
<dbReference type="InParanoid" id="A0A1S0TFZ9"/>
<dbReference type="KEGG" id="loa:LOAG_15675"/>
<protein>
    <submittedName>
        <fullName evidence="3">Uncharacterized protein</fullName>
    </submittedName>
</protein>
<proteinExistence type="predicted"/>
<keyword evidence="2" id="KW-0812">Transmembrane</keyword>
<keyword evidence="2" id="KW-1133">Transmembrane helix</keyword>
<dbReference type="OrthoDB" id="29661at2759"/>
<organism evidence="3">
    <name type="scientific">Loa loa</name>
    <name type="common">Eye worm</name>
    <name type="synonym">Filaria loa</name>
    <dbReference type="NCBI Taxonomy" id="7209"/>
    <lineage>
        <taxon>Eukaryota</taxon>
        <taxon>Metazoa</taxon>
        <taxon>Ecdysozoa</taxon>
        <taxon>Nematoda</taxon>
        <taxon>Chromadorea</taxon>
        <taxon>Rhabditida</taxon>
        <taxon>Spirurina</taxon>
        <taxon>Spiruromorpha</taxon>
        <taxon>Filarioidea</taxon>
        <taxon>Onchocercidae</taxon>
        <taxon>Loa</taxon>
    </lineage>
</organism>
<keyword evidence="2" id="KW-0472">Membrane</keyword>
<dbReference type="EMBL" id="JH714488">
    <property type="protein sequence ID" value="EFO12857.1"/>
    <property type="molecule type" value="Genomic_DNA"/>
</dbReference>
<evidence type="ECO:0000256" key="2">
    <source>
        <dbReference type="SAM" id="Phobius"/>
    </source>
</evidence>
<gene>
    <name evidence="3" type="ORF">LOAG_15675</name>
</gene>
<dbReference type="GeneID" id="9953167"/>
<feature type="transmembrane region" description="Helical" evidence="2">
    <location>
        <begin position="131"/>
        <end position="151"/>
    </location>
</feature>
<dbReference type="AlphaFoldDB" id="A0A1S0TFZ9"/>
<dbReference type="CTD" id="9953167"/>
<name>A0A1S0TFZ9_LOALO</name>
<evidence type="ECO:0000256" key="1">
    <source>
        <dbReference type="SAM" id="MobiDB-lite"/>
    </source>
</evidence>